<dbReference type="InterPro" id="IPR011549">
    <property type="entry name" value="RibD_C"/>
</dbReference>
<dbReference type="InterPro" id="IPR004794">
    <property type="entry name" value="Eubact_RibD"/>
</dbReference>
<dbReference type="PANTHER" id="PTHR38011:SF7">
    <property type="entry name" value="2,5-DIAMINO-6-RIBOSYLAMINO-4(3H)-PYRIMIDINONE 5'-PHOSPHATE REDUCTASE"/>
    <property type="match status" value="1"/>
</dbReference>
<dbReference type="Gene3D" id="3.40.430.10">
    <property type="entry name" value="Dihydrofolate Reductase, subunit A"/>
    <property type="match status" value="1"/>
</dbReference>
<dbReference type="GO" id="GO:0008835">
    <property type="term" value="F:diaminohydroxyphosphoribosylaminopyrimidine deaminase activity"/>
    <property type="evidence" value="ECO:0007669"/>
    <property type="project" value="UniProtKB-EC"/>
</dbReference>
<comment type="pathway">
    <text evidence="3 15">Cofactor biosynthesis; riboflavin biosynthesis; 5-amino-6-(D-ribitylamino)uracil from GTP: step 3/4.</text>
</comment>
<feature type="binding site" evidence="17">
    <location>
        <position position="204"/>
    </location>
    <ligand>
        <name>substrate</name>
    </ligand>
</feature>
<dbReference type="GO" id="GO:0050661">
    <property type="term" value="F:NADP binding"/>
    <property type="evidence" value="ECO:0007669"/>
    <property type="project" value="InterPro"/>
</dbReference>
<evidence type="ECO:0000256" key="18">
    <source>
        <dbReference type="PIRSR" id="PIRSR006769-3"/>
    </source>
</evidence>
<comment type="caution">
    <text evidence="20">The sequence shown here is derived from an EMBL/GenBank/DDBJ whole genome shotgun (WGS) entry which is preliminary data.</text>
</comment>
<dbReference type="UniPathway" id="UPA00275">
    <property type="reaction ID" value="UER00401"/>
</dbReference>
<evidence type="ECO:0000256" key="9">
    <source>
        <dbReference type="ARBA" id="ARBA00022833"/>
    </source>
</evidence>
<dbReference type="FunFam" id="3.40.140.10:FF:000025">
    <property type="entry name" value="Riboflavin biosynthesis protein RibD"/>
    <property type="match status" value="1"/>
</dbReference>
<feature type="domain" description="CMP/dCMP-type deaminase" evidence="19">
    <location>
        <begin position="1"/>
        <end position="123"/>
    </location>
</feature>
<accession>A0A3M7TUE5</accession>
<keyword evidence="9 15" id="KW-0862">Zinc</keyword>
<evidence type="ECO:0000256" key="2">
    <source>
        <dbReference type="ARBA" id="ARBA00004882"/>
    </source>
</evidence>
<feature type="binding site" evidence="18">
    <location>
        <position position="50"/>
    </location>
    <ligand>
        <name>Zn(2+)</name>
        <dbReference type="ChEBI" id="CHEBI:29105"/>
        <note>catalytic</note>
    </ligand>
</feature>
<keyword evidence="10 15" id="KW-0521">NADP</keyword>
<keyword evidence="8 15" id="KW-0378">Hydrolase</keyword>
<comment type="similarity">
    <text evidence="5 15">In the C-terminal section; belongs to the HTP reductase family.</text>
</comment>
<feature type="binding site" evidence="17">
    <location>
        <position position="168"/>
    </location>
    <ligand>
        <name>substrate</name>
    </ligand>
</feature>
<feature type="binding site" evidence="18">
    <location>
        <position position="75"/>
    </location>
    <ligand>
        <name>Zn(2+)</name>
        <dbReference type="ChEBI" id="CHEBI:29105"/>
        <note>catalytic</note>
    </ligand>
</feature>
<gene>
    <name evidence="20" type="primary">ribD</name>
    <name evidence="20" type="ORF">EBO34_03715</name>
</gene>
<dbReference type="GO" id="GO:0009231">
    <property type="term" value="P:riboflavin biosynthetic process"/>
    <property type="evidence" value="ECO:0007669"/>
    <property type="project" value="UniProtKB-UniPathway"/>
</dbReference>
<comment type="pathway">
    <text evidence="2 15">Cofactor biosynthesis; riboflavin biosynthesis; 5-amino-6-(D-ribitylamino)uracil from GTP: step 2/4.</text>
</comment>
<feature type="binding site" evidence="17">
    <location>
        <position position="170"/>
    </location>
    <ligand>
        <name>NADP(+)</name>
        <dbReference type="ChEBI" id="CHEBI:58349"/>
    </ligand>
</feature>
<dbReference type="Pfam" id="PF00383">
    <property type="entry name" value="dCMP_cyt_deam_1"/>
    <property type="match status" value="1"/>
</dbReference>
<dbReference type="InterPro" id="IPR002125">
    <property type="entry name" value="CMP_dCMP_dom"/>
</dbReference>
<evidence type="ECO:0000256" key="1">
    <source>
        <dbReference type="ARBA" id="ARBA00002151"/>
    </source>
</evidence>
<dbReference type="GO" id="GO:0008703">
    <property type="term" value="F:5-amino-6-(5-phosphoribosylamino)uracil reductase activity"/>
    <property type="evidence" value="ECO:0007669"/>
    <property type="project" value="UniProtKB-EC"/>
</dbReference>
<comment type="catalytic activity">
    <reaction evidence="14 15">
        <text>2,5-diamino-6-hydroxy-4-(5-phosphoribosylamino)-pyrimidine + H2O + H(+) = 5-amino-6-(5-phospho-D-ribosylamino)uracil + NH4(+)</text>
        <dbReference type="Rhea" id="RHEA:21868"/>
        <dbReference type="ChEBI" id="CHEBI:15377"/>
        <dbReference type="ChEBI" id="CHEBI:15378"/>
        <dbReference type="ChEBI" id="CHEBI:28938"/>
        <dbReference type="ChEBI" id="CHEBI:58453"/>
        <dbReference type="ChEBI" id="CHEBI:58614"/>
        <dbReference type="EC" id="3.5.4.26"/>
    </reaction>
</comment>
<dbReference type="InterPro" id="IPR016193">
    <property type="entry name" value="Cytidine_deaminase-like"/>
</dbReference>
<evidence type="ECO:0000259" key="19">
    <source>
        <dbReference type="PROSITE" id="PS51747"/>
    </source>
</evidence>
<dbReference type="GO" id="GO:0008270">
    <property type="term" value="F:zinc ion binding"/>
    <property type="evidence" value="ECO:0007669"/>
    <property type="project" value="InterPro"/>
</dbReference>
<dbReference type="EC" id="3.5.4.26" evidence="15"/>
<dbReference type="SUPFAM" id="SSF53927">
    <property type="entry name" value="Cytidine deaminase-like"/>
    <property type="match status" value="1"/>
</dbReference>
<evidence type="ECO:0000256" key="5">
    <source>
        <dbReference type="ARBA" id="ARBA00007417"/>
    </source>
</evidence>
<dbReference type="NCBIfam" id="TIGR00326">
    <property type="entry name" value="eubact_ribD"/>
    <property type="match status" value="1"/>
</dbReference>
<dbReference type="AlphaFoldDB" id="A0A3M7TUE5"/>
<evidence type="ECO:0000256" key="14">
    <source>
        <dbReference type="ARBA" id="ARBA00049886"/>
    </source>
</evidence>
<feature type="binding site" evidence="17">
    <location>
        <position position="207"/>
    </location>
    <ligand>
        <name>substrate</name>
    </ligand>
</feature>
<feature type="binding site" evidence="17">
    <location>
        <position position="291"/>
    </location>
    <ligand>
        <name>substrate</name>
    </ligand>
</feature>
<feature type="active site" description="Proton donor" evidence="16">
    <location>
        <position position="52"/>
    </location>
</feature>
<dbReference type="PROSITE" id="PS51747">
    <property type="entry name" value="CYT_DCMP_DEAMINASES_2"/>
    <property type="match status" value="1"/>
</dbReference>
<dbReference type="InterPro" id="IPR016192">
    <property type="entry name" value="APOBEC/CMP_deaminase_Zn-bd"/>
</dbReference>
<protein>
    <recommendedName>
        <fullName evidence="15">Riboflavin biosynthesis protein RibD</fullName>
    </recommendedName>
    <domain>
        <recommendedName>
            <fullName evidence="15">Diaminohydroxyphosphoribosylaminopyrimidine deaminase</fullName>
            <shortName evidence="15">DRAP deaminase</shortName>
            <ecNumber evidence="15">3.5.4.26</ecNumber>
        </recommendedName>
        <alternativeName>
            <fullName evidence="15">Riboflavin-specific deaminase</fullName>
        </alternativeName>
    </domain>
    <domain>
        <recommendedName>
            <fullName evidence="15">5-amino-6-(5-phosphoribosylamino)uracil reductase</fullName>
            <ecNumber evidence="15">1.1.1.193</ecNumber>
        </recommendedName>
        <alternativeName>
            <fullName evidence="15">HTP reductase</fullName>
        </alternativeName>
    </domain>
</protein>
<feature type="binding site" evidence="17">
    <location>
        <begin position="293"/>
        <end position="299"/>
    </location>
    <ligand>
        <name>NADP(+)</name>
        <dbReference type="ChEBI" id="CHEBI:58349"/>
    </ligand>
</feature>
<evidence type="ECO:0000256" key="4">
    <source>
        <dbReference type="ARBA" id="ARBA00005259"/>
    </source>
</evidence>
<dbReference type="CDD" id="cd01284">
    <property type="entry name" value="Riboflavin_deaminase-reductase"/>
    <property type="match status" value="1"/>
</dbReference>
<comment type="cofactor">
    <cofactor evidence="15 18">
        <name>Zn(2+)</name>
        <dbReference type="ChEBI" id="CHEBI:29105"/>
    </cofactor>
    <text evidence="15 18">Binds 1 zinc ion.</text>
</comment>
<evidence type="ECO:0000256" key="12">
    <source>
        <dbReference type="ARBA" id="ARBA00023268"/>
    </source>
</evidence>
<dbReference type="RefSeq" id="WP_122896595.1">
    <property type="nucleotide sequence ID" value="NZ_RHIB01000001.1"/>
</dbReference>
<dbReference type="PIRSF" id="PIRSF006769">
    <property type="entry name" value="RibD"/>
    <property type="match status" value="1"/>
</dbReference>
<dbReference type="OrthoDB" id="9800865at2"/>
<sequence>MLDERFMNLALNMARTTEGQTAPNPVVGAVIVKNNQVVGMGAHLKAGEPHAERHALAMAGRKAEGSTCYVTLEPCSHYGRTPPCADALIDAKVERVVIATRDPNPKVAGRGIEKLKEAGILITEGVMEKEAQALNRTFFHFIKHRRPFVTLKSATSIDGKIATSTGESKWITGPEARLNVHQLRHENDGILVGVKTVIADDPLLTTRLPGGGKHPVRIVLDHSLNIPVTASLVTDRSSPTWVVTSGNHNAQKKEELESAGVRVLPINAASIEIEDVLNLLGELGIMSLLVEGGGHVNDSFLRSGLFDQVVVYLAPLIIGGQNALSSFSGTGIERLSDGSRLKIKSAEMVGKDLKVTAVKEER</sequence>
<dbReference type="InterPro" id="IPR002734">
    <property type="entry name" value="RibDG_C"/>
</dbReference>
<keyword evidence="6 15" id="KW-0686">Riboflavin biosynthesis</keyword>
<dbReference type="SUPFAM" id="SSF53597">
    <property type="entry name" value="Dihydrofolate reductase-like"/>
    <property type="match status" value="1"/>
</dbReference>
<evidence type="ECO:0000256" key="17">
    <source>
        <dbReference type="PIRSR" id="PIRSR006769-2"/>
    </source>
</evidence>
<dbReference type="InterPro" id="IPR050765">
    <property type="entry name" value="Riboflavin_Biosynth_HTPR"/>
</dbReference>
<evidence type="ECO:0000256" key="8">
    <source>
        <dbReference type="ARBA" id="ARBA00022801"/>
    </source>
</evidence>
<dbReference type="NCBIfam" id="TIGR00227">
    <property type="entry name" value="ribD_Cterm"/>
    <property type="match status" value="1"/>
</dbReference>
<evidence type="ECO:0000313" key="21">
    <source>
        <dbReference type="Proteomes" id="UP000278746"/>
    </source>
</evidence>
<dbReference type="Pfam" id="PF01872">
    <property type="entry name" value="RibD_C"/>
    <property type="match status" value="1"/>
</dbReference>
<dbReference type="PROSITE" id="PS00903">
    <property type="entry name" value="CYT_DCMP_DEAMINASES_1"/>
    <property type="match status" value="1"/>
</dbReference>
<feature type="binding site" evidence="17">
    <location>
        <position position="154"/>
    </location>
    <ligand>
        <name>NADP(+)</name>
        <dbReference type="ChEBI" id="CHEBI:58349"/>
    </ligand>
</feature>
<evidence type="ECO:0000256" key="10">
    <source>
        <dbReference type="ARBA" id="ARBA00022857"/>
    </source>
</evidence>
<dbReference type="EMBL" id="RHIB01000001">
    <property type="protein sequence ID" value="RNA69073.1"/>
    <property type="molecule type" value="Genomic_DNA"/>
</dbReference>
<feature type="binding site" evidence="17">
    <location>
        <position position="196"/>
    </location>
    <ligand>
        <name>NADP(+)</name>
        <dbReference type="ChEBI" id="CHEBI:58349"/>
    </ligand>
</feature>
<dbReference type="EC" id="1.1.1.193" evidence="15"/>
<comment type="catalytic activity">
    <reaction evidence="13 15">
        <text>5-amino-6-(5-phospho-D-ribitylamino)uracil + NADP(+) = 5-amino-6-(5-phospho-D-ribosylamino)uracil + NADPH + H(+)</text>
        <dbReference type="Rhea" id="RHEA:17845"/>
        <dbReference type="ChEBI" id="CHEBI:15378"/>
        <dbReference type="ChEBI" id="CHEBI:57783"/>
        <dbReference type="ChEBI" id="CHEBI:58349"/>
        <dbReference type="ChEBI" id="CHEBI:58421"/>
        <dbReference type="ChEBI" id="CHEBI:58453"/>
        <dbReference type="EC" id="1.1.1.193"/>
    </reaction>
</comment>
<reference evidence="20 21" key="1">
    <citation type="submission" date="2018-10" db="EMBL/GenBank/DDBJ databases">
        <title>Bacillus Keqinensis sp. nov., a moderately halophilic bacterium isolated from a saline-alkaline lake.</title>
        <authorList>
            <person name="Wang H."/>
        </authorList>
    </citation>
    <scope>NUCLEOTIDE SEQUENCE [LARGE SCALE GENOMIC DNA]</scope>
    <source>
        <strain evidence="20 21">KQ-3</strain>
    </source>
</reference>
<evidence type="ECO:0000256" key="3">
    <source>
        <dbReference type="ARBA" id="ARBA00004910"/>
    </source>
</evidence>
<keyword evidence="12" id="KW-0511">Multifunctional enzyme</keyword>
<evidence type="ECO:0000256" key="16">
    <source>
        <dbReference type="PIRSR" id="PIRSR006769-1"/>
    </source>
</evidence>
<keyword evidence="21" id="KW-1185">Reference proteome</keyword>
<dbReference type="PANTHER" id="PTHR38011">
    <property type="entry name" value="DIHYDROFOLATE REDUCTASE FAMILY PROTEIN (AFU_ORTHOLOGUE AFUA_8G06820)"/>
    <property type="match status" value="1"/>
</dbReference>
<evidence type="ECO:0000256" key="13">
    <source>
        <dbReference type="ARBA" id="ARBA00049861"/>
    </source>
</evidence>
<dbReference type="InterPro" id="IPR024072">
    <property type="entry name" value="DHFR-like_dom_sf"/>
</dbReference>
<evidence type="ECO:0000256" key="15">
    <source>
        <dbReference type="PIRNR" id="PIRNR006769"/>
    </source>
</evidence>
<dbReference type="Proteomes" id="UP000278746">
    <property type="component" value="Unassembled WGS sequence"/>
</dbReference>
<name>A0A3M7TUE5_9BACI</name>
<feature type="binding site" evidence="17">
    <location>
        <position position="200"/>
    </location>
    <ligand>
        <name>NADP(+)</name>
        <dbReference type="ChEBI" id="CHEBI:58349"/>
    </ligand>
</feature>
<evidence type="ECO:0000256" key="6">
    <source>
        <dbReference type="ARBA" id="ARBA00022619"/>
    </source>
</evidence>
<evidence type="ECO:0000256" key="11">
    <source>
        <dbReference type="ARBA" id="ARBA00023002"/>
    </source>
</evidence>
<comment type="function">
    <text evidence="1 15">Converts 2,5-diamino-6-(ribosylamino)-4(3h)-pyrimidinone 5'-phosphate into 5-amino-6-(ribosylamino)-2,4(1h,3h)-pyrimidinedione 5'-phosphate.</text>
</comment>
<feature type="binding site" evidence="18">
    <location>
        <position position="84"/>
    </location>
    <ligand>
        <name>Zn(2+)</name>
        <dbReference type="ChEBI" id="CHEBI:29105"/>
        <note>catalytic</note>
    </ligand>
</feature>
<keyword evidence="11 15" id="KW-0560">Oxidoreductase</keyword>
<keyword evidence="7 15" id="KW-0479">Metal-binding</keyword>
<dbReference type="Gene3D" id="3.40.140.10">
    <property type="entry name" value="Cytidine Deaminase, domain 2"/>
    <property type="match status" value="1"/>
</dbReference>
<proteinExistence type="inferred from homology"/>
<feature type="binding site" evidence="17">
    <location>
        <position position="184"/>
    </location>
    <ligand>
        <name>substrate</name>
    </ligand>
</feature>
<evidence type="ECO:0000313" key="20">
    <source>
        <dbReference type="EMBL" id="RNA69073.1"/>
    </source>
</evidence>
<comment type="similarity">
    <text evidence="4 15">In the N-terminal section; belongs to the cytidine and deoxycytidylate deaminase family.</text>
</comment>
<evidence type="ECO:0000256" key="7">
    <source>
        <dbReference type="ARBA" id="ARBA00022723"/>
    </source>
</evidence>
<organism evidence="20 21">
    <name type="scientific">Alteribacter keqinensis</name>
    <dbReference type="NCBI Taxonomy" id="2483800"/>
    <lineage>
        <taxon>Bacteria</taxon>
        <taxon>Bacillati</taxon>
        <taxon>Bacillota</taxon>
        <taxon>Bacilli</taxon>
        <taxon>Bacillales</taxon>
        <taxon>Bacillaceae</taxon>
        <taxon>Alteribacter</taxon>
    </lineage>
</organism>